<keyword evidence="3" id="KW-1185">Reference proteome</keyword>
<dbReference type="InterPro" id="IPR018723">
    <property type="entry name" value="DUF2254_membrane"/>
</dbReference>
<dbReference type="EMBL" id="JACOMF010000144">
    <property type="protein sequence ID" value="MBC4019228.1"/>
    <property type="molecule type" value="Genomic_DNA"/>
</dbReference>
<organism evidence="2 3">
    <name type="scientific">Siccirubricoccus deserti</name>
    <dbReference type="NCBI Taxonomy" id="2013562"/>
    <lineage>
        <taxon>Bacteria</taxon>
        <taxon>Pseudomonadati</taxon>
        <taxon>Pseudomonadota</taxon>
        <taxon>Alphaproteobacteria</taxon>
        <taxon>Acetobacterales</taxon>
        <taxon>Roseomonadaceae</taxon>
        <taxon>Siccirubricoccus</taxon>
    </lineage>
</organism>
<dbReference type="RefSeq" id="WP_186773949.1">
    <property type="nucleotide sequence ID" value="NZ_JACOMF010000144.1"/>
</dbReference>
<evidence type="ECO:0000313" key="3">
    <source>
        <dbReference type="Proteomes" id="UP000600101"/>
    </source>
</evidence>
<feature type="transmembrane region" description="Helical" evidence="1">
    <location>
        <begin position="110"/>
        <end position="129"/>
    </location>
</feature>
<dbReference type="Pfam" id="PF10011">
    <property type="entry name" value="DUF2254"/>
    <property type="match status" value="1"/>
</dbReference>
<dbReference type="AlphaFoldDB" id="A0A9X0UGR1"/>
<sequence>MLKNRLVATWDQVRTSLWLLPLLMVVAGVGLAWAMLAVDAGRGAEDEVQAWWMNAGGPQDARDLLSTLLTGVISMAAMVFSATVVALTLAANQYGPRLVRVFRTDLTTQVAIGTFATTIVYLVLVLRMIRGDAAFHEVPHASVSLGTALERNLTIQSR</sequence>
<keyword evidence="1" id="KW-0812">Transmembrane</keyword>
<gene>
    <name evidence="2" type="ORF">H7965_28850</name>
</gene>
<dbReference type="Proteomes" id="UP000600101">
    <property type="component" value="Unassembled WGS sequence"/>
</dbReference>
<evidence type="ECO:0000256" key="1">
    <source>
        <dbReference type="SAM" id="Phobius"/>
    </source>
</evidence>
<proteinExistence type="predicted"/>
<keyword evidence="1" id="KW-1133">Transmembrane helix</keyword>
<feature type="transmembrane region" description="Helical" evidence="1">
    <location>
        <begin position="68"/>
        <end position="90"/>
    </location>
</feature>
<protein>
    <submittedName>
        <fullName evidence="2">DUF2254 domain-containing protein</fullName>
    </submittedName>
</protein>
<comment type="caution">
    <text evidence="2">The sequence shown here is derived from an EMBL/GenBank/DDBJ whole genome shotgun (WGS) entry which is preliminary data.</text>
</comment>
<accession>A0A9X0UGR1</accession>
<keyword evidence="1" id="KW-0472">Membrane</keyword>
<reference evidence="2" key="1">
    <citation type="submission" date="2020-08" db="EMBL/GenBank/DDBJ databases">
        <authorList>
            <person name="Hu Y."/>
            <person name="Nguyen S.V."/>
            <person name="Li F."/>
            <person name="Fanning S."/>
        </authorList>
    </citation>
    <scope>NUCLEOTIDE SEQUENCE</scope>
    <source>
        <strain evidence="2">SYSU D8009</strain>
    </source>
</reference>
<name>A0A9X0UGR1_9PROT</name>
<evidence type="ECO:0000313" key="2">
    <source>
        <dbReference type="EMBL" id="MBC4019228.1"/>
    </source>
</evidence>
<feature type="transmembrane region" description="Helical" evidence="1">
    <location>
        <begin position="16"/>
        <end position="38"/>
    </location>
</feature>